<gene>
    <name evidence="1" type="ORF">SAMN02910340_00255</name>
</gene>
<evidence type="ECO:0000313" key="2">
    <source>
        <dbReference type="Proteomes" id="UP000323733"/>
    </source>
</evidence>
<dbReference type="EMBL" id="FPAO01000001">
    <property type="protein sequence ID" value="SFT33913.1"/>
    <property type="molecule type" value="Genomic_DNA"/>
</dbReference>
<dbReference type="AlphaFoldDB" id="A0A1I6X6W8"/>
<dbReference type="Proteomes" id="UP000323733">
    <property type="component" value="Unassembled WGS sequence"/>
</dbReference>
<evidence type="ECO:0000313" key="1">
    <source>
        <dbReference type="EMBL" id="SFT33913.1"/>
    </source>
</evidence>
<keyword evidence="2" id="KW-1185">Reference proteome</keyword>
<sequence length="54" mass="6535">MASEEIIYLRKIKIQFKKRVVEKSHKIITAKTSVFKYWKTIICKELLFLTLYVN</sequence>
<proteinExistence type="predicted"/>
<name>A0A1I6X6W8_METTE</name>
<reference evidence="1 2" key="1">
    <citation type="submission" date="2016-10" db="EMBL/GenBank/DDBJ databases">
        <authorList>
            <person name="Varghese N."/>
            <person name="Submissions S."/>
        </authorList>
    </citation>
    <scope>NUCLEOTIDE SEQUENCE [LARGE SCALE GENOMIC DNA]</scope>
    <source>
        <strain evidence="1 2">DSM 11855</strain>
    </source>
</reference>
<accession>A0A1I6X6W8</accession>
<organism evidence="1 2">
    <name type="scientific">Methanosarcina thermophila</name>
    <dbReference type="NCBI Taxonomy" id="2210"/>
    <lineage>
        <taxon>Archaea</taxon>
        <taxon>Methanobacteriati</taxon>
        <taxon>Methanobacteriota</taxon>
        <taxon>Stenosarchaea group</taxon>
        <taxon>Methanomicrobia</taxon>
        <taxon>Methanosarcinales</taxon>
        <taxon>Methanosarcinaceae</taxon>
        <taxon>Methanosarcina</taxon>
    </lineage>
</organism>
<protein>
    <submittedName>
        <fullName evidence="1">Uncharacterized protein</fullName>
    </submittedName>
</protein>